<dbReference type="InterPro" id="IPR041466">
    <property type="entry name" value="Dynein_AAA5_ext"/>
</dbReference>
<dbReference type="GO" id="GO:0045505">
    <property type="term" value="F:dynein intermediate chain binding"/>
    <property type="evidence" value="ECO:0007669"/>
    <property type="project" value="InterPro"/>
</dbReference>
<dbReference type="Pfam" id="PF17852">
    <property type="entry name" value="Dynein_AAA_lid"/>
    <property type="match status" value="1"/>
</dbReference>
<dbReference type="GO" id="GO:0007018">
    <property type="term" value="P:microtubule-based movement"/>
    <property type="evidence" value="ECO:0007669"/>
    <property type="project" value="InterPro"/>
</dbReference>
<dbReference type="AlphaFoldDB" id="A0A0S7ELT3"/>
<organism evidence="2">
    <name type="scientific">Poeciliopsis prolifica</name>
    <name type="common">blackstripe livebearer</name>
    <dbReference type="NCBI Taxonomy" id="188132"/>
    <lineage>
        <taxon>Eukaryota</taxon>
        <taxon>Metazoa</taxon>
        <taxon>Chordata</taxon>
        <taxon>Craniata</taxon>
        <taxon>Vertebrata</taxon>
        <taxon>Euteleostomi</taxon>
        <taxon>Actinopterygii</taxon>
        <taxon>Neopterygii</taxon>
        <taxon>Teleostei</taxon>
        <taxon>Neoteleostei</taxon>
        <taxon>Acanthomorphata</taxon>
        <taxon>Ovalentaria</taxon>
        <taxon>Atherinomorphae</taxon>
        <taxon>Cyprinodontiformes</taxon>
        <taxon>Poeciliidae</taxon>
        <taxon>Poeciliinae</taxon>
        <taxon>Poeciliopsis</taxon>
    </lineage>
</organism>
<dbReference type="GO" id="GO:0030286">
    <property type="term" value="C:dynein complex"/>
    <property type="evidence" value="ECO:0007669"/>
    <property type="project" value="InterPro"/>
</dbReference>
<dbReference type="GO" id="GO:0051959">
    <property type="term" value="F:dynein light intermediate chain binding"/>
    <property type="evidence" value="ECO:0007669"/>
    <property type="project" value="InterPro"/>
</dbReference>
<dbReference type="PANTHER" id="PTHR22878">
    <property type="entry name" value="DYNEIN HEAVY CHAIN 6, AXONEMAL-LIKE-RELATED"/>
    <property type="match status" value="1"/>
</dbReference>
<dbReference type="InterPro" id="IPR027417">
    <property type="entry name" value="P-loop_NTPase"/>
</dbReference>
<dbReference type="InterPro" id="IPR026983">
    <property type="entry name" value="DHC"/>
</dbReference>
<sequence length="137" mass="15570">MDGLNTVLDDNKKLCLSCGEVINLTDDMTIMFEVLNLAGASPTIASRCGMVYLEPYLLELSYFTECWLKHIPEEFTQYAELMNSLFSRFLPDSISFVRSSVNEIVPSLDSNLICSLLKLMDCFFSSYHVKEDEKPQS</sequence>
<feature type="non-terminal residue" evidence="2">
    <location>
        <position position="137"/>
    </location>
</feature>
<feature type="domain" description="Dynein heavy chain AAA 5 extension" evidence="1">
    <location>
        <begin position="82"/>
        <end position="133"/>
    </location>
</feature>
<reference evidence="2" key="1">
    <citation type="submission" date="2014-12" db="EMBL/GenBank/DDBJ databases">
        <title>Parallel Evolution in Life History Adaptation Evident in the Tissue-Specific Poeciliopsis prolifica transcriptome.</title>
        <authorList>
            <person name="Jue N.K."/>
            <person name="Foley R.J."/>
            <person name="Obergfell C."/>
            <person name="Reznick D.N."/>
            <person name="O'Neill R.J."/>
            <person name="O'Neill M.J."/>
        </authorList>
    </citation>
    <scope>NUCLEOTIDE SEQUENCE</scope>
</reference>
<dbReference type="EMBL" id="GBYX01475758">
    <property type="protein sequence ID" value="JAO05919.1"/>
    <property type="molecule type" value="Transcribed_RNA"/>
</dbReference>
<dbReference type="Gene3D" id="3.40.50.300">
    <property type="entry name" value="P-loop containing nucleotide triphosphate hydrolases"/>
    <property type="match status" value="1"/>
</dbReference>
<protein>
    <submittedName>
        <fullName evidence="2">DYH1</fullName>
    </submittedName>
</protein>
<dbReference type="PANTHER" id="PTHR22878:SF73">
    <property type="entry name" value="DYNEIN AXONEMAL HEAVY CHAIN 1"/>
    <property type="match status" value="1"/>
</dbReference>
<evidence type="ECO:0000259" key="1">
    <source>
        <dbReference type="Pfam" id="PF17852"/>
    </source>
</evidence>
<evidence type="ECO:0000313" key="2">
    <source>
        <dbReference type="EMBL" id="JAO05919.1"/>
    </source>
</evidence>
<name>A0A0S7ELT3_9TELE</name>
<accession>A0A0S7ELT3</accession>
<proteinExistence type="predicted"/>
<gene>
    <name evidence="2" type="primary">DYH1</name>
</gene>